<protein>
    <recommendedName>
        <fullName evidence="12">DUF2029 domain-containing protein</fullName>
    </recommendedName>
</protein>
<gene>
    <name evidence="10" type="ORF">SOCEGT47_066620</name>
</gene>
<feature type="transmembrane region" description="Helical" evidence="9">
    <location>
        <begin position="221"/>
        <end position="246"/>
    </location>
</feature>
<evidence type="ECO:0000256" key="4">
    <source>
        <dbReference type="ARBA" id="ARBA00022692"/>
    </source>
</evidence>
<organism evidence="10 11">
    <name type="scientific">Sorangium cellulosum</name>
    <name type="common">Polyangium cellulosum</name>
    <dbReference type="NCBI Taxonomy" id="56"/>
    <lineage>
        <taxon>Bacteria</taxon>
        <taxon>Pseudomonadati</taxon>
        <taxon>Myxococcota</taxon>
        <taxon>Polyangia</taxon>
        <taxon>Polyangiales</taxon>
        <taxon>Polyangiaceae</taxon>
        <taxon>Sorangium</taxon>
    </lineage>
</organism>
<dbReference type="AlphaFoldDB" id="A0A4P2QAK5"/>
<keyword evidence="6 9" id="KW-0472">Membrane</keyword>
<keyword evidence="2" id="KW-1003">Cell membrane</keyword>
<dbReference type="EMBL" id="CP012670">
    <property type="protein sequence ID" value="AUX26103.1"/>
    <property type="molecule type" value="Genomic_DNA"/>
</dbReference>
<comment type="subcellular location">
    <subcellularLocation>
        <location evidence="1">Cell membrane</location>
        <topology evidence="1">Multi-pass membrane protein</topology>
    </subcellularLocation>
</comment>
<keyword evidence="5 9" id="KW-1133">Transmembrane helix</keyword>
<feature type="region of interest" description="Disordered" evidence="8">
    <location>
        <begin position="424"/>
        <end position="460"/>
    </location>
</feature>
<name>A0A4P2QAK5_SORCE</name>
<feature type="compositionally biased region" description="Basic and acidic residues" evidence="8">
    <location>
        <begin position="446"/>
        <end position="460"/>
    </location>
</feature>
<proteinExistence type="inferred from homology"/>
<feature type="transmembrane region" description="Helical" evidence="9">
    <location>
        <begin position="364"/>
        <end position="382"/>
    </location>
</feature>
<evidence type="ECO:0000313" key="11">
    <source>
        <dbReference type="Proteomes" id="UP000295781"/>
    </source>
</evidence>
<feature type="transmembrane region" description="Helical" evidence="9">
    <location>
        <begin position="322"/>
        <end position="352"/>
    </location>
</feature>
<feature type="transmembrane region" description="Helical" evidence="9">
    <location>
        <begin position="139"/>
        <end position="158"/>
    </location>
</feature>
<evidence type="ECO:0000256" key="7">
    <source>
        <dbReference type="ARBA" id="ARBA00024033"/>
    </source>
</evidence>
<feature type="transmembrane region" description="Helical" evidence="9">
    <location>
        <begin position="164"/>
        <end position="183"/>
    </location>
</feature>
<feature type="transmembrane region" description="Helical" evidence="9">
    <location>
        <begin position="288"/>
        <end position="310"/>
    </location>
</feature>
<dbReference type="RefSeq" id="WP_165373480.1">
    <property type="nucleotide sequence ID" value="NZ_CP012670.1"/>
</dbReference>
<comment type="similarity">
    <text evidence="7">Belongs to the glycosyltransferase 87 family.</text>
</comment>
<dbReference type="Proteomes" id="UP000295781">
    <property type="component" value="Chromosome"/>
</dbReference>
<feature type="transmembrane region" description="Helical" evidence="9">
    <location>
        <begin position="12"/>
        <end position="36"/>
    </location>
</feature>
<dbReference type="GO" id="GO:0005886">
    <property type="term" value="C:plasma membrane"/>
    <property type="evidence" value="ECO:0007669"/>
    <property type="project" value="UniProtKB-SubCell"/>
</dbReference>
<keyword evidence="3" id="KW-0808">Transferase</keyword>
<evidence type="ECO:0000256" key="2">
    <source>
        <dbReference type="ARBA" id="ARBA00022475"/>
    </source>
</evidence>
<evidence type="ECO:0000313" key="10">
    <source>
        <dbReference type="EMBL" id="AUX26103.1"/>
    </source>
</evidence>
<keyword evidence="4 9" id="KW-0812">Transmembrane</keyword>
<evidence type="ECO:0000256" key="5">
    <source>
        <dbReference type="ARBA" id="ARBA00022989"/>
    </source>
</evidence>
<accession>A0A4P2QAK5</accession>
<dbReference type="Pfam" id="PF09594">
    <property type="entry name" value="GT87"/>
    <property type="match status" value="1"/>
</dbReference>
<feature type="transmembrane region" description="Helical" evidence="9">
    <location>
        <begin position="388"/>
        <end position="407"/>
    </location>
</feature>
<evidence type="ECO:0008006" key="12">
    <source>
        <dbReference type="Google" id="ProtNLM"/>
    </source>
</evidence>
<feature type="transmembrane region" description="Helical" evidence="9">
    <location>
        <begin position="190"/>
        <end position="215"/>
    </location>
</feature>
<sequence length="460" mass="48505">MRAAPRARASNELLGYLAVFTISTGAALLCVLDIVLKQPVAVDFRSFYTAFLAASRGLDVYDVEVLAAIASEMRLPEGPTFPYLYPPFLAYAFQWLARLRPEVAQAVWSSAAVVSFGVAATLAVAAIRRASRGSPGADRAPAVPAALIAHVALLAWALNLRHNLAMGQVNPLVLAFLCAALALSLSGKDALAGLALAVAAGIKITPVLLAIPWVLERRRRALAGLAAGLGALALISLPLGAAPAWLEFSRRLPRMSHGDTIPGLFNPGTTPNFSLAGFYTRLFASNIAAVKVASVITVLLLLGGALALGGRAASPSCSLRRLLPLLVTMVVASPFTYVHHVLYVFPAALFALDRATEKERRAEVGVILGLLSLATIDFPYVYERFKAPLPPLLLSVNLYVLLALYALGMRMLWREAGAAPGALAPAGGGEAHGRPARGAAAQRSSPGEERAARRPAHVER</sequence>
<evidence type="ECO:0000256" key="8">
    <source>
        <dbReference type="SAM" id="MobiDB-lite"/>
    </source>
</evidence>
<evidence type="ECO:0000256" key="6">
    <source>
        <dbReference type="ARBA" id="ARBA00023136"/>
    </source>
</evidence>
<feature type="transmembrane region" description="Helical" evidence="9">
    <location>
        <begin position="106"/>
        <end position="127"/>
    </location>
</feature>
<dbReference type="InterPro" id="IPR018584">
    <property type="entry name" value="GT87"/>
</dbReference>
<evidence type="ECO:0000256" key="3">
    <source>
        <dbReference type="ARBA" id="ARBA00022679"/>
    </source>
</evidence>
<dbReference type="GO" id="GO:0016758">
    <property type="term" value="F:hexosyltransferase activity"/>
    <property type="evidence" value="ECO:0007669"/>
    <property type="project" value="InterPro"/>
</dbReference>
<reference evidence="10 11" key="1">
    <citation type="submission" date="2015-09" db="EMBL/GenBank/DDBJ databases">
        <title>Sorangium comparison.</title>
        <authorList>
            <person name="Zaburannyi N."/>
            <person name="Bunk B."/>
            <person name="Overmann J."/>
            <person name="Mueller R."/>
        </authorList>
    </citation>
    <scope>NUCLEOTIDE SEQUENCE [LARGE SCALE GENOMIC DNA]</scope>
    <source>
        <strain evidence="10 11">So ceGT47</strain>
    </source>
</reference>
<evidence type="ECO:0000256" key="9">
    <source>
        <dbReference type="SAM" id="Phobius"/>
    </source>
</evidence>
<evidence type="ECO:0000256" key="1">
    <source>
        <dbReference type="ARBA" id="ARBA00004651"/>
    </source>
</evidence>